<dbReference type="InterPro" id="IPR024478">
    <property type="entry name" value="HlyB_4HB_MCP"/>
</dbReference>
<comment type="subcellular location">
    <subcellularLocation>
        <location evidence="1">Membrane</location>
    </subcellularLocation>
</comment>
<dbReference type="Gene3D" id="1.10.287.950">
    <property type="entry name" value="Methyl-accepting chemotaxis protein"/>
    <property type="match status" value="1"/>
</dbReference>
<sequence length="437" mass="45979">MIDTETEKKAFAEFNTALEPFLAESKKITALALENKDAEASELVRGISSKQFNAALNALQVARDAQVKEATKEAKAAVAIGSSSRTFIIIALLASILIGLVEAFTIARLMGSPIRDLAEKAKEIAAGNLDIDIEQTSRDEVGQLGGAFSVMTRNLRDLIGRLADTSLRLAAASQQLKATSEQISVATEQVAAQAGTVAVASEEMAATSSDIANNCHLAADSAQQAASTTEHGFTVVAKTVEGMRKRGEEAKANAENIASLGERSDQIGMIVATIEDIADQTNLLALNAAIEAARAGEQGRGFAVVADEVRALAERTTRATREIGEMIRAIQSETGSAIVSMEASVKGSEQGVADASQLEDALQAILEQVNNVSTQVSQIATAAEEQTATTSEITNNITQITEVVQDTSRGAQESSAAASSLSEKADELQQLIRQFKL</sequence>
<keyword evidence="6" id="KW-1133">Transmembrane helix</keyword>
<comment type="similarity">
    <text evidence="3">Belongs to the methyl-accepting chemotaxis (MCP) protein family.</text>
</comment>
<dbReference type="PROSITE" id="PS50111">
    <property type="entry name" value="CHEMOTAXIS_TRANSDUC_2"/>
    <property type="match status" value="1"/>
</dbReference>
<evidence type="ECO:0000256" key="2">
    <source>
        <dbReference type="ARBA" id="ARBA00023224"/>
    </source>
</evidence>
<reference evidence="10" key="1">
    <citation type="submission" date="2020-06" db="EMBL/GenBank/DDBJ databases">
        <title>Draft genomic sequence of Geomonas sp. Red330.</title>
        <authorList>
            <person name="Itoh H."/>
            <person name="Zhenxing X."/>
            <person name="Ushijima N."/>
            <person name="Masuda Y."/>
            <person name="Shiratori Y."/>
            <person name="Senoo K."/>
        </authorList>
    </citation>
    <scope>NUCLEOTIDE SEQUENCE [LARGE SCALE GENOMIC DNA]</scope>
    <source>
        <strain evidence="10">Red330</strain>
    </source>
</reference>
<evidence type="ECO:0000313" key="10">
    <source>
        <dbReference type="Proteomes" id="UP000556026"/>
    </source>
</evidence>
<dbReference type="InterPro" id="IPR004089">
    <property type="entry name" value="MCPsignal_dom"/>
</dbReference>
<evidence type="ECO:0000256" key="6">
    <source>
        <dbReference type="SAM" id="Phobius"/>
    </source>
</evidence>
<proteinExistence type="inferred from homology"/>
<evidence type="ECO:0000256" key="3">
    <source>
        <dbReference type="ARBA" id="ARBA00029447"/>
    </source>
</evidence>
<evidence type="ECO:0000313" key="9">
    <source>
        <dbReference type="EMBL" id="GFO59890.1"/>
    </source>
</evidence>
<organism evidence="9 10">
    <name type="scientific">Geomonas silvestris</name>
    <dbReference type="NCBI Taxonomy" id="2740184"/>
    <lineage>
        <taxon>Bacteria</taxon>
        <taxon>Pseudomonadati</taxon>
        <taxon>Thermodesulfobacteriota</taxon>
        <taxon>Desulfuromonadia</taxon>
        <taxon>Geobacterales</taxon>
        <taxon>Geobacteraceae</taxon>
        <taxon>Geomonas</taxon>
    </lineage>
</organism>
<feature type="coiled-coil region" evidence="5">
    <location>
        <begin position="162"/>
        <end position="189"/>
    </location>
</feature>
<evidence type="ECO:0000256" key="4">
    <source>
        <dbReference type="PROSITE-ProRule" id="PRU00284"/>
    </source>
</evidence>
<feature type="domain" description="HAMP" evidence="8">
    <location>
        <begin position="108"/>
        <end position="160"/>
    </location>
</feature>
<evidence type="ECO:0000259" key="8">
    <source>
        <dbReference type="PROSITE" id="PS50885"/>
    </source>
</evidence>
<dbReference type="SMART" id="SM00304">
    <property type="entry name" value="HAMP"/>
    <property type="match status" value="1"/>
</dbReference>
<gene>
    <name evidence="9" type="primary">mcp40H-14_3</name>
    <name evidence="9" type="ORF">GMST_22150</name>
</gene>
<dbReference type="InterPro" id="IPR004090">
    <property type="entry name" value="Chemotax_Me-accpt_rcpt"/>
</dbReference>
<dbReference type="PANTHER" id="PTHR32089:SF112">
    <property type="entry name" value="LYSOZYME-LIKE PROTEIN-RELATED"/>
    <property type="match status" value="1"/>
</dbReference>
<dbReference type="Pfam" id="PF12729">
    <property type="entry name" value="4HB_MCP_1"/>
    <property type="match status" value="1"/>
</dbReference>
<dbReference type="Pfam" id="PF00015">
    <property type="entry name" value="MCPsignal"/>
    <property type="match status" value="1"/>
</dbReference>
<feature type="domain" description="Methyl-accepting transducer" evidence="7">
    <location>
        <begin position="165"/>
        <end position="401"/>
    </location>
</feature>
<comment type="caution">
    <text evidence="9">The sequence shown here is derived from an EMBL/GenBank/DDBJ whole genome shotgun (WGS) entry which is preliminary data.</text>
</comment>
<keyword evidence="2 4" id="KW-0807">Transducer</keyword>
<dbReference type="FunFam" id="1.10.287.950:FF:000001">
    <property type="entry name" value="Methyl-accepting chemotaxis sensory transducer"/>
    <property type="match status" value="1"/>
</dbReference>
<dbReference type="GO" id="GO:0016020">
    <property type="term" value="C:membrane"/>
    <property type="evidence" value="ECO:0007669"/>
    <property type="project" value="UniProtKB-SubCell"/>
</dbReference>
<dbReference type="CDD" id="cd06225">
    <property type="entry name" value="HAMP"/>
    <property type="match status" value="1"/>
</dbReference>
<dbReference type="GO" id="GO:0006935">
    <property type="term" value="P:chemotaxis"/>
    <property type="evidence" value="ECO:0007669"/>
    <property type="project" value="InterPro"/>
</dbReference>
<keyword evidence="10" id="KW-1185">Reference proteome</keyword>
<evidence type="ECO:0000256" key="5">
    <source>
        <dbReference type="SAM" id="Coils"/>
    </source>
</evidence>
<dbReference type="Pfam" id="PF00672">
    <property type="entry name" value="HAMP"/>
    <property type="match status" value="1"/>
</dbReference>
<dbReference type="SMART" id="SM00283">
    <property type="entry name" value="MA"/>
    <property type="match status" value="1"/>
</dbReference>
<dbReference type="GO" id="GO:0004888">
    <property type="term" value="F:transmembrane signaling receptor activity"/>
    <property type="evidence" value="ECO:0007669"/>
    <property type="project" value="InterPro"/>
</dbReference>
<dbReference type="PRINTS" id="PR00260">
    <property type="entry name" value="CHEMTRNSDUCR"/>
</dbReference>
<dbReference type="AlphaFoldDB" id="A0A6V8MIU8"/>
<accession>A0A6V8MIU8</accession>
<dbReference type="SUPFAM" id="SSF58104">
    <property type="entry name" value="Methyl-accepting chemotaxis protein (MCP) signaling domain"/>
    <property type="match status" value="1"/>
</dbReference>
<dbReference type="EMBL" id="BLXX01000006">
    <property type="protein sequence ID" value="GFO59890.1"/>
    <property type="molecule type" value="Genomic_DNA"/>
</dbReference>
<protein>
    <submittedName>
        <fullName evidence="9">Methyl-accepting chemotaxis protein</fullName>
    </submittedName>
</protein>
<evidence type="ECO:0000256" key="1">
    <source>
        <dbReference type="ARBA" id="ARBA00004370"/>
    </source>
</evidence>
<dbReference type="GO" id="GO:0007165">
    <property type="term" value="P:signal transduction"/>
    <property type="evidence" value="ECO:0007669"/>
    <property type="project" value="UniProtKB-KW"/>
</dbReference>
<feature type="transmembrane region" description="Helical" evidence="6">
    <location>
        <begin position="87"/>
        <end position="107"/>
    </location>
</feature>
<evidence type="ECO:0000259" key="7">
    <source>
        <dbReference type="PROSITE" id="PS50111"/>
    </source>
</evidence>
<dbReference type="PANTHER" id="PTHR32089">
    <property type="entry name" value="METHYL-ACCEPTING CHEMOTAXIS PROTEIN MCPB"/>
    <property type="match status" value="1"/>
</dbReference>
<keyword evidence="6" id="KW-0472">Membrane</keyword>
<dbReference type="InterPro" id="IPR003660">
    <property type="entry name" value="HAMP_dom"/>
</dbReference>
<name>A0A6V8MIU8_9BACT</name>
<dbReference type="Proteomes" id="UP000556026">
    <property type="component" value="Unassembled WGS sequence"/>
</dbReference>
<keyword evidence="6" id="KW-0812">Transmembrane</keyword>
<keyword evidence="5" id="KW-0175">Coiled coil</keyword>
<dbReference type="PROSITE" id="PS50885">
    <property type="entry name" value="HAMP"/>
    <property type="match status" value="1"/>
</dbReference>